<dbReference type="PANTHER" id="PTHR48081">
    <property type="entry name" value="AB HYDROLASE SUPERFAMILY PROTEIN C4A8.06C"/>
    <property type="match status" value="1"/>
</dbReference>
<name>A0A0C3GJA4_OIDMZ</name>
<proteinExistence type="predicted"/>
<dbReference type="SUPFAM" id="SSF53474">
    <property type="entry name" value="alpha/beta-Hydrolases"/>
    <property type="match status" value="1"/>
</dbReference>
<dbReference type="OrthoDB" id="408631at2759"/>
<dbReference type="EMBL" id="KN832885">
    <property type="protein sequence ID" value="KIM96230.1"/>
    <property type="molecule type" value="Genomic_DNA"/>
</dbReference>
<keyword evidence="4" id="KW-1185">Reference proteome</keyword>
<protein>
    <recommendedName>
        <fullName evidence="2">Alpha/beta hydrolase fold-3 domain-containing protein</fullName>
    </recommendedName>
</protein>
<organism evidence="3 4">
    <name type="scientific">Oidiodendron maius (strain Zn)</name>
    <dbReference type="NCBI Taxonomy" id="913774"/>
    <lineage>
        <taxon>Eukaryota</taxon>
        <taxon>Fungi</taxon>
        <taxon>Dikarya</taxon>
        <taxon>Ascomycota</taxon>
        <taxon>Pezizomycotina</taxon>
        <taxon>Leotiomycetes</taxon>
        <taxon>Leotiomycetes incertae sedis</taxon>
        <taxon>Myxotrichaceae</taxon>
        <taxon>Oidiodendron</taxon>
    </lineage>
</organism>
<dbReference type="HOGENOM" id="CLU_012494_6_4_1"/>
<dbReference type="PANTHER" id="PTHR48081:SF8">
    <property type="entry name" value="ALPHA_BETA HYDROLASE FOLD-3 DOMAIN-CONTAINING PROTEIN-RELATED"/>
    <property type="match status" value="1"/>
</dbReference>
<dbReference type="InterPro" id="IPR050300">
    <property type="entry name" value="GDXG_lipolytic_enzyme"/>
</dbReference>
<dbReference type="STRING" id="913774.A0A0C3GJA4"/>
<dbReference type="GO" id="GO:0016787">
    <property type="term" value="F:hydrolase activity"/>
    <property type="evidence" value="ECO:0007669"/>
    <property type="project" value="UniProtKB-KW"/>
</dbReference>
<dbReference type="InterPro" id="IPR013094">
    <property type="entry name" value="AB_hydrolase_3"/>
</dbReference>
<evidence type="ECO:0000259" key="2">
    <source>
        <dbReference type="Pfam" id="PF07859"/>
    </source>
</evidence>
<evidence type="ECO:0000313" key="4">
    <source>
        <dbReference type="Proteomes" id="UP000054321"/>
    </source>
</evidence>
<evidence type="ECO:0000256" key="1">
    <source>
        <dbReference type="ARBA" id="ARBA00022801"/>
    </source>
</evidence>
<accession>A0A0C3GJA4</accession>
<dbReference type="Pfam" id="PF07859">
    <property type="entry name" value="Abhydrolase_3"/>
    <property type="match status" value="1"/>
</dbReference>
<dbReference type="AlphaFoldDB" id="A0A0C3GJA4"/>
<keyword evidence="1" id="KW-0378">Hydrolase</keyword>
<reference evidence="3 4" key="1">
    <citation type="submission" date="2014-04" db="EMBL/GenBank/DDBJ databases">
        <authorList>
            <consortium name="DOE Joint Genome Institute"/>
            <person name="Kuo A."/>
            <person name="Martino E."/>
            <person name="Perotto S."/>
            <person name="Kohler A."/>
            <person name="Nagy L.G."/>
            <person name="Floudas D."/>
            <person name="Copeland A."/>
            <person name="Barry K.W."/>
            <person name="Cichocki N."/>
            <person name="Veneault-Fourrey C."/>
            <person name="LaButti K."/>
            <person name="Lindquist E.A."/>
            <person name="Lipzen A."/>
            <person name="Lundell T."/>
            <person name="Morin E."/>
            <person name="Murat C."/>
            <person name="Sun H."/>
            <person name="Tunlid A."/>
            <person name="Henrissat B."/>
            <person name="Grigoriev I.V."/>
            <person name="Hibbett D.S."/>
            <person name="Martin F."/>
            <person name="Nordberg H.P."/>
            <person name="Cantor M.N."/>
            <person name="Hua S.X."/>
        </authorList>
    </citation>
    <scope>NUCLEOTIDE SEQUENCE [LARGE SCALE GENOMIC DNA]</scope>
    <source>
        <strain evidence="3 4">Zn</strain>
    </source>
</reference>
<feature type="domain" description="Alpha/beta hydrolase fold-3" evidence="2">
    <location>
        <begin position="136"/>
        <end position="350"/>
    </location>
</feature>
<reference evidence="4" key="2">
    <citation type="submission" date="2015-01" db="EMBL/GenBank/DDBJ databases">
        <title>Evolutionary Origins and Diversification of the Mycorrhizal Mutualists.</title>
        <authorList>
            <consortium name="DOE Joint Genome Institute"/>
            <consortium name="Mycorrhizal Genomics Consortium"/>
            <person name="Kohler A."/>
            <person name="Kuo A."/>
            <person name="Nagy L.G."/>
            <person name="Floudas D."/>
            <person name="Copeland A."/>
            <person name="Barry K.W."/>
            <person name="Cichocki N."/>
            <person name="Veneault-Fourrey C."/>
            <person name="LaButti K."/>
            <person name="Lindquist E.A."/>
            <person name="Lipzen A."/>
            <person name="Lundell T."/>
            <person name="Morin E."/>
            <person name="Murat C."/>
            <person name="Riley R."/>
            <person name="Ohm R."/>
            <person name="Sun H."/>
            <person name="Tunlid A."/>
            <person name="Henrissat B."/>
            <person name="Grigoriev I.V."/>
            <person name="Hibbett D.S."/>
            <person name="Martin F."/>
        </authorList>
    </citation>
    <scope>NUCLEOTIDE SEQUENCE [LARGE SCALE GENOMIC DNA]</scope>
    <source>
        <strain evidence="4">Zn</strain>
    </source>
</reference>
<dbReference type="InParanoid" id="A0A0C3GJA4"/>
<gene>
    <name evidence="3" type="ORF">OIDMADRAFT_59298</name>
</gene>
<evidence type="ECO:0000313" key="3">
    <source>
        <dbReference type="EMBL" id="KIM96230.1"/>
    </source>
</evidence>
<dbReference type="InterPro" id="IPR029058">
    <property type="entry name" value="AB_hydrolase_fold"/>
</dbReference>
<dbReference type="Proteomes" id="UP000054321">
    <property type="component" value="Unassembled WGS sequence"/>
</dbReference>
<dbReference type="Gene3D" id="3.40.50.1820">
    <property type="entry name" value="alpha/beta hydrolase"/>
    <property type="match status" value="1"/>
</dbReference>
<sequence length="378" mass="41586">MSPSADTTQANGPKDLAMAKSDGIEVDIKKTKEGLVNKDIPNIIEHYDATYLAEVSKIDLGNIKSIDPTDHIAMRKWLKDEYMPLQKAPRIKRSRTPVSIDIKNVPITYGEDNHFSIRVYDPVNKEAPSDCLRPALIMLHGGGWVHGYPEVDEDLSQFFASELRAVVIGVDYRLAPEYQFPLPGNDCFEVLNWVSNNARDYSIDTARVGLWGCSAGGNLAASVALRDSAENEISRIRHVSLVVPVTCHPNLHPPVIQSSNASMQLSESDGTVEEARAGLIKLWDMYAGDKFSDPYASVLLAKPRSNHPPAHITVAGCDRLRDEGIAYALLLRNAGIDTQLEIVPGVPHGVTVSPITPVAEQLFRNQIRVLNCALNTDF</sequence>